<dbReference type="SMART" id="SM00870">
    <property type="entry name" value="Asparaginase"/>
    <property type="match status" value="1"/>
</dbReference>
<sequence>MSGMDIGVPVRVALCTLGGTIAMAGTDGGVVTRLTGAELTAAVPGLADTGVTLDVRDVHAVPSASLTFRDILAVVADAEAAVDAGATGIVVTQGTDSLEETAYLADLVWRRPEPIVFTGAMRNPTLAGADGPANLLAAVRVAAAPAARGLGALVAFDDEIHAARWVRKTHSTSTGTFASPDVGPVGHVVEGRVRVLTRPDRRPPLPAAPLDLDRARTALYAVTFDDDGGLLAGLADTHRGLVVAAFGVGHAPAPLAPVLGELAARIPVVLTSRTGAGSALRATYGAVGSERDLRRRGLIDGGLLHPYKARVLLRLLLATGADRDAVAAAFDDHG</sequence>
<accession>A0A8J3J2T2</accession>
<organism evidence="7 8">
    <name type="scientific">Actinocatenispora rupis</name>
    <dbReference type="NCBI Taxonomy" id="519421"/>
    <lineage>
        <taxon>Bacteria</taxon>
        <taxon>Bacillati</taxon>
        <taxon>Actinomycetota</taxon>
        <taxon>Actinomycetes</taxon>
        <taxon>Micromonosporales</taxon>
        <taxon>Micromonosporaceae</taxon>
        <taxon>Actinocatenispora</taxon>
    </lineage>
</organism>
<name>A0A8J3J2T2_9ACTN</name>
<evidence type="ECO:0000256" key="2">
    <source>
        <dbReference type="ARBA" id="ARBA00022801"/>
    </source>
</evidence>
<dbReference type="InterPro" id="IPR006034">
    <property type="entry name" value="Asparaginase/glutaminase-like"/>
</dbReference>
<dbReference type="CDD" id="cd08964">
    <property type="entry name" value="L-asparaginase_II"/>
    <property type="match status" value="1"/>
</dbReference>
<dbReference type="PANTHER" id="PTHR11707:SF28">
    <property type="entry name" value="60 KDA LYSOPHOSPHOLIPASE"/>
    <property type="match status" value="1"/>
</dbReference>
<dbReference type="PRINTS" id="PR00139">
    <property type="entry name" value="ASNGLNASE"/>
</dbReference>
<comment type="caution">
    <text evidence="7">The sequence shown here is derived from an EMBL/GenBank/DDBJ whole genome shotgun (WGS) entry which is preliminary data.</text>
</comment>
<feature type="binding site" evidence="4">
    <location>
        <position position="63"/>
    </location>
    <ligand>
        <name>substrate</name>
    </ligand>
</feature>
<dbReference type="SFLD" id="SFLDS00057">
    <property type="entry name" value="Glutaminase/Asparaginase"/>
    <property type="match status" value="1"/>
</dbReference>
<dbReference type="InterPro" id="IPR027474">
    <property type="entry name" value="L-asparaginase_N"/>
</dbReference>
<dbReference type="InterPro" id="IPR004550">
    <property type="entry name" value="AsnASE_II"/>
</dbReference>
<dbReference type="InterPro" id="IPR036152">
    <property type="entry name" value="Asp/glu_Ase-like_sf"/>
</dbReference>
<keyword evidence="2" id="KW-0378">Hydrolase</keyword>
<dbReference type="InterPro" id="IPR027473">
    <property type="entry name" value="L-asparaginase_C"/>
</dbReference>
<dbReference type="PANTHER" id="PTHR11707">
    <property type="entry name" value="L-ASPARAGINASE"/>
    <property type="match status" value="1"/>
</dbReference>
<evidence type="ECO:0000259" key="5">
    <source>
        <dbReference type="Pfam" id="PF00710"/>
    </source>
</evidence>
<evidence type="ECO:0000256" key="4">
    <source>
        <dbReference type="PIRSR" id="PIRSR001220-2"/>
    </source>
</evidence>
<feature type="domain" description="L-asparaginase N-terminal" evidence="5">
    <location>
        <begin position="11"/>
        <end position="199"/>
    </location>
</feature>
<dbReference type="InterPro" id="IPR037152">
    <property type="entry name" value="L-asparaginase_N_sf"/>
</dbReference>
<dbReference type="Proteomes" id="UP000612808">
    <property type="component" value="Unassembled WGS sequence"/>
</dbReference>
<dbReference type="SUPFAM" id="SSF53774">
    <property type="entry name" value="Glutaminase/Asparaginase"/>
    <property type="match status" value="1"/>
</dbReference>
<dbReference type="AlphaFoldDB" id="A0A8J3J2T2"/>
<gene>
    <name evidence="7" type="primary">ansA_2</name>
    <name evidence="7" type="ORF">Aru02nite_56450</name>
</gene>
<proteinExistence type="inferred from homology"/>
<protein>
    <submittedName>
        <fullName evidence="7">L-asparaginase</fullName>
    </submittedName>
</protein>
<comment type="similarity">
    <text evidence="1">Belongs to the asparaginase 1 family.</text>
</comment>
<dbReference type="GO" id="GO:0004067">
    <property type="term" value="F:asparaginase activity"/>
    <property type="evidence" value="ECO:0007669"/>
    <property type="project" value="UniProtKB-UniRule"/>
</dbReference>
<evidence type="ECO:0000256" key="1">
    <source>
        <dbReference type="ARBA" id="ARBA00010518"/>
    </source>
</evidence>
<dbReference type="Gene3D" id="3.40.50.1170">
    <property type="entry name" value="L-asparaginase, N-terminal domain"/>
    <property type="match status" value="1"/>
</dbReference>
<evidence type="ECO:0000259" key="6">
    <source>
        <dbReference type="Pfam" id="PF17763"/>
    </source>
</evidence>
<dbReference type="PIRSF" id="PIRSF500176">
    <property type="entry name" value="L_ASNase"/>
    <property type="match status" value="1"/>
</dbReference>
<dbReference type="GO" id="GO:0006528">
    <property type="term" value="P:asparagine metabolic process"/>
    <property type="evidence" value="ECO:0007669"/>
    <property type="project" value="InterPro"/>
</dbReference>
<evidence type="ECO:0000256" key="3">
    <source>
        <dbReference type="PIRSR" id="PIRSR001220-1"/>
    </source>
</evidence>
<dbReference type="Gene3D" id="3.40.50.40">
    <property type="match status" value="1"/>
</dbReference>
<keyword evidence="8" id="KW-1185">Reference proteome</keyword>
<dbReference type="PIRSF" id="PIRSF001220">
    <property type="entry name" value="L-ASNase_gatD"/>
    <property type="match status" value="1"/>
</dbReference>
<dbReference type="PROSITE" id="PS51732">
    <property type="entry name" value="ASN_GLN_ASE_3"/>
    <property type="match status" value="1"/>
</dbReference>
<dbReference type="Pfam" id="PF00710">
    <property type="entry name" value="Asparaginase"/>
    <property type="match status" value="1"/>
</dbReference>
<feature type="active site" description="O-isoaspartyl threonine intermediate" evidence="3">
    <location>
        <position position="20"/>
    </location>
</feature>
<dbReference type="InterPro" id="IPR040919">
    <property type="entry name" value="Asparaginase_C"/>
</dbReference>
<evidence type="ECO:0000313" key="8">
    <source>
        <dbReference type="Proteomes" id="UP000612808"/>
    </source>
</evidence>
<evidence type="ECO:0000313" key="7">
    <source>
        <dbReference type="EMBL" id="GID14756.1"/>
    </source>
</evidence>
<dbReference type="EMBL" id="BOMB01000033">
    <property type="protein sequence ID" value="GID14756.1"/>
    <property type="molecule type" value="Genomic_DNA"/>
</dbReference>
<dbReference type="Pfam" id="PF17763">
    <property type="entry name" value="Asparaginase_C"/>
    <property type="match status" value="1"/>
</dbReference>
<feature type="domain" description="Asparaginase/glutaminase C-terminal" evidence="6">
    <location>
        <begin position="227"/>
        <end position="330"/>
    </location>
</feature>
<feature type="binding site" evidence="4">
    <location>
        <begin position="95"/>
        <end position="96"/>
    </location>
    <ligand>
        <name>substrate</name>
    </ligand>
</feature>
<reference evidence="7" key="1">
    <citation type="submission" date="2021-01" db="EMBL/GenBank/DDBJ databases">
        <title>Whole genome shotgun sequence of Actinocatenispora rupis NBRC 107355.</title>
        <authorList>
            <person name="Komaki H."/>
            <person name="Tamura T."/>
        </authorList>
    </citation>
    <scope>NUCLEOTIDE SEQUENCE</scope>
    <source>
        <strain evidence="7">NBRC 107355</strain>
    </source>
</reference>